<evidence type="ECO:0000256" key="4">
    <source>
        <dbReference type="ARBA" id="ARBA00036749"/>
    </source>
</evidence>
<protein>
    <recommendedName>
        <fullName evidence="6">Pseudouridine synthase</fullName>
        <ecNumber evidence="6">5.4.99.-</ecNumber>
    </recommendedName>
</protein>
<comment type="caution">
    <text evidence="8">The sequence shown here is derived from an EMBL/GenBank/DDBJ whole genome shotgun (WGS) entry which is preliminary data.</text>
</comment>
<dbReference type="PROSITE" id="PS01149">
    <property type="entry name" value="PSI_RSU"/>
    <property type="match status" value="1"/>
</dbReference>
<dbReference type="InterPro" id="IPR042092">
    <property type="entry name" value="PsdUridine_s_RsuA/RluB/E/F_cat"/>
</dbReference>
<dbReference type="GO" id="GO:0003723">
    <property type="term" value="F:RNA binding"/>
    <property type="evidence" value="ECO:0007669"/>
    <property type="project" value="UniProtKB-KW"/>
</dbReference>
<comment type="function">
    <text evidence="5">Responsible for synthesis of pseudouridine from uracil-516 in 16S ribosomal RNA.</text>
</comment>
<dbReference type="Pfam" id="PF00849">
    <property type="entry name" value="PseudoU_synth_2"/>
    <property type="match status" value="1"/>
</dbReference>
<dbReference type="Proteomes" id="UP000005536">
    <property type="component" value="Unassembled WGS sequence"/>
</dbReference>
<evidence type="ECO:0000313" key="8">
    <source>
        <dbReference type="EMBL" id="EFE49399.1"/>
    </source>
</evidence>
<dbReference type="InterPro" id="IPR018496">
    <property type="entry name" value="PsdUridine_synth_RsuA/RluB_CS"/>
</dbReference>
<dbReference type="GO" id="GO:0006364">
    <property type="term" value="P:rRNA processing"/>
    <property type="evidence" value="ECO:0007669"/>
    <property type="project" value="UniProtKB-ARBA"/>
</dbReference>
<organism evidence="8 9">
    <name type="scientific">Neisseria elongata subsp. glycolytica ATCC 29315</name>
    <dbReference type="NCBI Taxonomy" id="546263"/>
    <lineage>
        <taxon>Bacteria</taxon>
        <taxon>Pseudomonadati</taxon>
        <taxon>Pseudomonadota</taxon>
        <taxon>Betaproteobacteria</taxon>
        <taxon>Neisseriales</taxon>
        <taxon>Neisseriaceae</taxon>
        <taxon>Neisseria</taxon>
    </lineage>
</organism>
<sequence length="135" mass="15166">MRNIDMQAVGRLDADTTGVLLITNDGQFNHRMTSPKYKAAKLYRAGLKHPADETFCQSLKNGVLLHDDDETVQAAEAVLENPHTLLLTITEGKYHQVKRMVAAAGNRVETLHRLKFGEWSAEHLAPGEWQFITIK</sequence>
<dbReference type="GO" id="GO:0160136">
    <property type="term" value="F:16S rRNA pseudouridine(516) synthase activity"/>
    <property type="evidence" value="ECO:0007669"/>
    <property type="project" value="UniProtKB-EC"/>
</dbReference>
<comment type="similarity">
    <text evidence="1 6">Belongs to the pseudouridine synthase RsuA family.</text>
</comment>
<dbReference type="Gene3D" id="3.30.70.1560">
    <property type="entry name" value="Alpha-L RNA-binding motif"/>
    <property type="match status" value="1"/>
</dbReference>
<dbReference type="PANTHER" id="PTHR47683:SF4">
    <property type="entry name" value="PSEUDOURIDINE SYNTHASE"/>
    <property type="match status" value="1"/>
</dbReference>
<dbReference type="STRING" id="546263.NELON_10780"/>
<dbReference type="EMBL" id="ADBF01000152">
    <property type="protein sequence ID" value="EFE49399.1"/>
    <property type="molecule type" value="Genomic_DNA"/>
</dbReference>
<dbReference type="InterPro" id="IPR050343">
    <property type="entry name" value="RsuA_PseudoU_synthase"/>
</dbReference>
<name>D4DRY3_NEIEG</name>
<evidence type="ECO:0000256" key="5">
    <source>
        <dbReference type="ARBA" id="ARBA00037590"/>
    </source>
</evidence>
<dbReference type="InterPro" id="IPR000748">
    <property type="entry name" value="PsdUridine_synth_RsuA/RluB/E/F"/>
</dbReference>
<gene>
    <name evidence="8" type="ORF">NEIELOOT_01826</name>
</gene>
<dbReference type="GO" id="GO:0001522">
    <property type="term" value="P:pseudouridine synthesis"/>
    <property type="evidence" value="ECO:0007669"/>
    <property type="project" value="InterPro"/>
</dbReference>
<evidence type="ECO:0000256" key="3">
    <source>
        <dbReference type="ARBA" id="ARBA00023235"/>
    </source>
</evidence>
<dbReference type="NCBIfam" id="TIGR00093">
    <property type="entry name" value="pseudouridine synthase"/>
    <property type="match status" value="1"/>
</dbReference>
<dbReference type="SUPFAM" id="SSF55120">
    <property type="entry name" value="Pseudouridine synthase"/>
    <property type="match status" value="1"/>
</dbReference>
<reference evidence="8 9" key="1">
    <citation type="submission" date="2010-02" db="EMBL/GenBank/DDBJ databases">
        <authorList>
            <person name="Weinstock G."/>
            <person name="Sodergren E."/>
            <person name="Clifton S."/>
            <person name="Fulton L."/>
            <person name="Fulton B."/>
            <person name="Courtney L."/>
            <person name="Fronick C."/>
            <person name="Harrison M."/>
            <person name="Strong C."/>
            <person name="Farmer C."/>
            <person name="Delahaunty K."/>
            <person name="Markovic C."/>
            <person name="Hall O."/>
            <person name="Minx P."/>
            <person name="Tomlinson C."/>
            <person name="Mitreva M."/>
            <person name="Nelson J."/>
            <person name="Hou S."/>
            <person name="Wollam A."/>
            <person name="Pepin K.H."/>
            <person name="Johnson M."/>
            <person name="Bhonagiri V."/>
            <person name="Zhang X."/>
            <person name="Suruliraj S."/>
            <person name="Warren W."/>
            <person name="Chinwalla A."/>
            <person name="Mardis E.R."/>
            <person name="Wilson R.K."/>
        </authorList>
    </citation>
    <scope>NUCLEOTIDE SEQUENCE [LARGE SCALE GENOMIC DNA]</scope>
    <source>
        <strain evidence="8 9">ATCC 29315</strain>
    </source>
</reference>
<dbReference type="InterPro" id="IPR006145">
    <property type="entry name" value="PsdUridine_synth_RsuA/RluA"/>
</dbReference>
<keyword evidence="2" id="KW-0694">RNA-binding</keyword>
<dbReference type="PANTHER" id="PTHR47683">
    <property type="entry name" value="PSEUDOURIDINE SYNTHASE FAMILY PROTEIN-RELATED"/>
    <property type="match status" value="1"/>
</dbReference>
<feature type="domain" description="Pseudouridine synthase RsuA/RluA-like" evidence="7">
    <location>
        <begin position="6"/>
        <end position="103"/>
    </location>
</feature>
<dbReference type="EC" id="5.4.99.-" evidence="6"/>
<evidence type="ECO:0000313" key="9">
    <source>
        <dbReference type="Proteomes" id="UP000005536"/>
    </source>
</evidence>
<proteinExistence type="inferred from homology"/>
<comment type="catalytic activity">
    <reaction evidence="4">
        <text>uridine(516) in 16S rRNA = pseudouridine(516) in 16S rRNA</text>
        <dbReference type="Rhea" id="RHEA:38867"/>
        <dbReference type="Rhea" id="RHEA-COMP:10089"/>
        <dbReference type="Rhea" id="RHEA-COMP:10090"/>
        <dbReference type="ChEBI" id="CHEBI:65314"/>
        <dbReference type="ChEBI" id="CHEBI:65315"/>
        <dbReference type="EC" id="5.4.99.19"/>
    </reaction>
</comment>
<evidence type="ECO:0000256" key="1">
    <source>
        <dbReference type="ARBA" id="ARBA00008348"/>
    </source>
</evidence>
<evidence type="ECO:0000259" key="7">
    <source>
        <dbReference type="Pfam" id="PF00849"/>
    </source>
</evidence>
<dbReference type="InterPro" id="IPR020103">
    <property type="entry name" value="PsdUridine_synth_cat_dom_sf"/>
</dbReference>
<dbReference type="AlphaFoldDB" id="D4DRY3"/>
<accession>D4DRY3</accession>
<dbReference type="InterPro" id="IPR020094">
    <property type="entry name" value="TruA/RsuA/RluB/E/F_N"/>
</dbReference>
<keyword evidence="3 6" id="KW-0413">Isomerase</keyword>
<dbReference type="Gene3D" id="3.30.70.580">
    <property type="entry name" value="Pseudouridine synthase I, catalytic domain, N-terminal subdomain"/>
    <property type="match status" value="1"/>
</dbReference>
<evidence type="ECO:0000256" key="2">
    <source>
        <dbReference type="ARBA" id="ARBA00022884"/>
    </source>
</evidence>
<evidence type="ECO:0000256" key="6">
    <source>
        <dbReference type="RuleBase" id="RU003887"/>
    </source>
</evidence>